<dbReference type="Proteomes" id="UP000094527">
    <property type="component" value="Unassembled WGS sequence"/>
</dbReference>
<keyword evidence="3" id="KW-1185">Reference proteome</keyword>
<dbReference type="EMBL" id="LJIJ01000345">
    <property type="protein sequence ID" value="ODM98538.1"/>
    <property type="molecule type" value="Genomic_DNA"/>
</dbReference>
<gene>
    <name evidence="2" type="ORF">Ocin01_08143</name>
</gene>
<dbReference type="PANTHER" id="PTHR36694:SF11">
    <property type="entry name" value="LP21121P-RELATED"/>
    <property type="match status" value="1"/>
</dbReference>
<dbReference type="PANTHER" id="PTHR36694">
    <property type="entry name" value="PASIFLORA 1, ISOFORM A-RELATED"/>
    <property type="match status" value="1"/>
</dbReference>
<comment type="caution">
    <text evidence="2">The sequence shown here is derived from an EMBL/GenBank/DDBJ whole genome shotgun (WGS) entry which is preliminary data.</text>
</comment>
<accession>A0A1D2MZX1</accession>
<evidence type="ECO:0000313" key="3">
    <source>
        <dbReference type="Proteomes" id="UP000094527"/>
    </source>
</evidence>
<dbReference type="OMA" id="IFNAYCI"/>
<sequence length="194" mass="21970">MVPNPCCCGSLQRWTKAFAVIEAVWWGLNLVIFSTDFKLSLIVWIIFAVIRILLAVVLFVGALQKITALCWTWIGTSEVFLLFDIILLIVLLTTFNSNTDPGLIVLAVISAIYYLVTFYRIYVVYAFIIQLREETQQMNPEQEDSPAIDAEADSVVQHQTPATIIEGAVDARSYYAAEQTLERPQPRPPRHFTI</sequence>
<feature type="transmembrane region" description="Helical" evidence="1">
    <location>
        <begin position="70"/>
        <end position="92"/>
    </location>
</feature>
<feature type="transmembrane region" description="Helical" evidence="1">
    <location>
        <begin position="104"/>
        <end position="128"/>
    </location>
</feature>
<keyword evidence="1" id="KW-0812">Transmembrane</keyword>
<evidence type="ECO:0000313" key="2">
    <source>
        <dbReference type="EMBL" id="ODM98538.1"/>
    </source>
</evidence>
<dbReference type="AlphaFoldDB" id="A0A1D2MZX1"/>
<keyword evidence="1" id="KW-0472">Membrane</keyword>
<reference evidence="2 3" key="1">
    <citation type="journal article" date="2016" name="Genome Biol. Evol.">
        <title>Gene Family Evolution Reflects Adaptation to Soil Environmental Stressors in the Genome of the Collembolan Orchesella cincta.</title>
        <authorList>
            <person name="Faddeeva-Vakhrusheva A."/>
            <person name="Derks M.F."/>
            <person name="Anvar S.Y."/>
            <person name="Agamennone V."/>
            <person name="Suring W."/>
            <person name="Smit S."/>
            <person name="van Straalen N.M."/>
            <person name="Roelofs D."/>
        </authorList>
    </citation>
    <scope>NUCLEOTIDE SEQUENCE [LARGE SCALE GENOMIC DNA]</scope>
    <source>
        <tissue evidence="2">Mixed pool</tissue>
    </source>
</reference>
<name>A0A1D2MZX1_ORCCI</name>
<feature type="transmembrane region" description="Helical" evidence="1">
    <location>
        <begin position="41"/>
        <end position="63"/>
    </location>
</feature>
<organism evidence="2 3">
    <name type="scientific">Orchesella cincta</name>
    <name type="common">Springtail</name>
    <name type="synonym">Podura cincta</name>
    <dbReference type="NCBI Taxonomy" id="48709"/>
    <lineage>
        <taxon>Eukaryota</taxon>
        <taxon>Metazoa</taxon>
        <taxon>Ecdysozoa</taxon>
        <taxon>Arthropoda</taxon>
        <taxon>Hexapoda</taxon>
        <taxon>Collembola</taxon>
        <taxon>Entomobryomorpha</taxon>
        <taxon>Entomobryoidea</taxon>
        <taxon>Orchesellidae</taxon>
        <taxon>Orchesellinae</taxon>
        <taxon>Orchesella</taxon>
    </lineage>
</organism>
<evidence type="ECO:0000256" key="1">
    <source>
        <dbReference type="SAM" id="Phobius"/>
    </source>
</evidence>
<proteinExistence type="predicted"/>
<protein>
    <submittedName>
        <fullName evidence="2">Uncharacterized protein</fullName>
    </submittedName>
</protein>
<keyword evidence="1" id="KW-1133">Transmembrane helix</keyword>